<dbReference type="GO" id="GO:0016787">
    <property type="term" value="F:hydrolase activity"/>
    <property type="evidence" value="ECO:0007669"/>
    <property type="project" value="UniProtKB-KW"/>
</dbReference>
<organism evidence="4 5">
    <name type="scientific">Mumia zhuanghuii</name>
    <dbReference type="NCBI Taxonomy" id="2585211"/>
    <lineage>
        <taxon>Bacteria</taxon>
        <taxon>Bacillati</taxon>
        <taxon>Actinomycetota</taxon>
        <taxon>Actinomycetes</taxon>
        <taxon>Propionibacteriales</taxon>
        <taxon>Nocardioidaceae</taxon>
        <taxon>Mumia</taxon>
    </lineage>
</organism>
<dbReference type="PROSITE" id="PS01173">
    <property type="entry name" value="LIPASE_GDXG_HIS"/>
    <property type="match status" value="1"/>
</dbReference>
<feature type="domain" description="Alpha/beta hydrolase fold-3" evidence="3">
    <location>
        <begin position="68"/>
        <end position="271"/>
    </location>
</feature>
<dbReference type="SUPFAM" id="SSF53474">
    <property type="entry name" value="alpha/beta-Hydrolases"/>
    <property type="match status" value="1"/>
</dbReference>
<dbReference type="InterPro" id="IPR029058">
    <property type="entry name" value="AB_hydrolase_fold"/>
</dbReference>
<protein>
    <submittedName>
        <fullName evidence="4">Alpha/beta hydrolase</fullName>
    </submittedName>
</protein>
<name>A0A5Q6S092_9ACTN</name>
<evidence type="ECO:0000256" key="2">
    <source>
        <dbReference type="ARBA" id="ARBA00022801"/>
    </source>
</evidence>
<evidence type="ECO:0000313" key="5">
    <source>
        <dbReference type="Proteomes" id="UP000307768"/>
    </source>
</evidence>
<proteinExistence type="inferred from homology"/>
<dbReference type="Pfam" id="PF07859">
    <property type="entry name" value="Abhydrolase_3"/>
    <property type="match status" value="1"/>
</dbReference>
<reference evidence="4 5" key="1">
    <citation type="submission" date="2019-09" db="EMBL/GenBank/DDBJ databases">
        <title>Mumia zhuanghuii sp. nov. isolated from the intestinal contents of plateau pika (Ochotona curzoniae) in the Qinghai-Tibet plateau of China.</title>
        <authorList>
            <person name="Tian Z."/>
        </authorList>
    </citation>
    <scope>NUCLEOTIDE SEQUENCE [LARGE SCALE GENOMIC DNA]</scope>
    <source>
        <strain evidence="5">350</strain>
    </source>
</reference>
<dbReference type="InterPro" id="IPR013094">
    <property type="entry name" value="AB_hydrolase_3"/>
</dbReference>
<evidence type="ECO:0000259" key="3">
    <source>
        <dbReference type="Pfam" id="PF07859"/>
    </source>
</evidence>
<accession>A0A5Q6S092</accession>
<evidence type="ECO:0000313" key="4">
    <source>
        <dbReference type="EMBL" id="KAA1423768.1"/>
    </source>
</evidence>
<dbReference type="PANTHER" id="PTHR48081:SF8">
    <property type="entry name" value="ALPHA_BETA HYDROLASE FOLD-3 DOMAIN-CONTAINING PROTEIN-RELATED"/>
    <property type="match status" value="1"/>
</dbReference>
<dbReference type="EMBL" id="VDFQ02000002">
    <property type="protein sequence ID" value="KAA1423768.1"/>
    <property type="molecule type" value="Genomic_DNA"/>
</dbReference>
<dbReference type="Proteomes" id="UP000307768">
    <property type="component" value="Unassembled WGS sequence"/>
</dbReference>
<dbReference type="Gene3D" id="3.40.50.1820">
    <property type="entry name" value="alpha/beta hydrolase"/>
    <property type="match status" value="1"/>
</dbReference>
<evidence type="ECO:0000256" key="1">
    <source>
        <dbReference type="ARBA" id="ARBA00010515"/>
    </source>
</evidence>
<dbReference type="PANTHER" id="PTHR48081">
    <property type="entry name" value="AB HYDROLASE SUPERFAMILY PROTEIN C4A8.06C"/>
    <property type="match status" value="1"/>
</dbReference>
<dbReference type="InterPro" id="IPR002168">
    <property type="entry name" value="Lipase_GDXG_HIS_AS"/>
</dbReference>
<dbReference type="OrthoDB" id="3181909at2"/>
<gene>
    <name evidence="4" type="ORF">FE697_009390</name>
</gene>
<sequence>MLHPQARAAIPPDDATSVAASDVAAERAADREAALADTIRIDVAHVADLDADGVPVRLYRPEEDAPVLLYVHGGGWVFHDLETHDAFCRYLANATGWALLSVDYRRAPEDPYPAPLDDVATALAWLREHGDEHALDTSLVAGLGDSSGANLVAGLCLRDRGALAYQVLVYPPVDALADTESRREEGVAANGFVTADMDWYWDQYAPSEELKTHPEVSPLRAADLGGLPPALVITAEHDLLRDEGEAYAARLAEAGVPTVAWRALGMTHGFWRRPWEFDASRSAVRLVAGTLHDLASSSGG</sequence>
<dbReference type="InterPro" id="IPR050300">
    <property type="entry name" value="GDXG_lipolytic_enzyme"/>
</dbReference>
<comment type="similarity">
    <text evidence="1">Belongs to the 'GDXG' lipolytic enzyme family.</text>
</comment>
<dbReference type="AlphaFoldDB" id="A0A5Q6S092"/>
<comment type="caution">
    <text evidence="4">The sequence shown here is derived from an EMBL/GenBank/DDBJ whole genome shotgun (WGS) entry which is preliminary data.</text>
</comment>
<dbReference type="RefSeq" id="WP_149769287.1">
    <property type="nucleotide sequence ID" value="NZ_VDFQ02000002.1"/>
</dbReference>
<keyword evidence="2 4" id="KW-0378">Hydrolase</keyword>